<dbReference type="SUPFAM" id="SSF54001">
    <property type="entry name" value="Cysteine proteinases"/>
    <property type="match status" value="1"/>
</dbReference>
<feature type="domain" description="Peptidase C51" evidence="3">
    <location>
        <begin position="158"/>
        <end position="296"/>
    </location>
</feature>
<comment type="catalytic activity">
    <reaction evidence="1">
        <text>Hydrolyzes the link between N-acetylmuramoyl residues and L-amino acid residues in certain cell-wall glycopeptides.</text>
        <dbReference type="EC" id="3.5.1.28"/>
    </reaction>
</comment>
<gene>
    <name evidence="5" type="ORF">CDQ84_18535</name>
</gene>
<dbReference type="KEGG" id="cthd:CDO33_17120"/>
<evidence type="ECO:0000256" key="1">
    <source>
        <dbReference type="ARBA" id="ARBA00001561"/>
    </source>
</evidence>
<dbReference type="GO" id="GO:0008745">
    <property type="term" value="F:N-acetylmuramoyl-L-alanine amidase activity"/>
    <property type="evidence" value="ECO:0007669"/>
    <property type="project" value="UniProtKB-EC"/>
</dbReference>
<keyword evidence="6" id="KW-1185">Reference proteome</keyword>
<proteinExistence type="predicted"/>
<dbReference type="Proteomes" id="UP000236151">
    <property type="component" value="Unassembled WGS sequence"/>
</dbReference>
<dbReference type="EMBL" id="NIOJ01000095">
    <property type="protein sequence ID" value="PNT94674.1"/>
    <property type="molecule type" value="Genomic_DNA"/>
</dbReference>
<dbReference type="InterPro" id="IPR038765">
    <property type="entry name" value="Papain-like_cys_pep_sf"/>
</dbReference>
<accession>A0A2K2EZE3</accession>
<feature type="domain" description="SH3b" evidence="4">
    <location>
        <begin position="1"/>
        <end position="67"/>
    </location>
</feature>
<evidence type="ECO:0000256" key="2">
    <source>
        <dbReference type="ARBA" id="ARBA00011901"/>
    </source>
</evidence>
<dbReference type="InterPro" id="IPR007921">
    <property type="entry name" value="CHAP_dom"/>
</dbReference>
<evidence type="ECO:0000313" key="5">
    <source>
        <dbReference type="EMBL" id="PNT94674.1"/>
    </source>
</evidence>
<evidence type="ECO:0000313" key="6">
    <source>
        <dbReference type="Proteomes" id="UP000236151"/>
    </source>
</evidence>
<dbReference type="RefSeq" id="WP_103083212.1">
    <property type="nucleotide sequence ID" value="NZ_CP021850.1"/>
</dbReference>
<comment type="caution">
    <text evidence="5">The sequence shown here is derived from an EMBL/GenBank/DDBJ whole genome shotgun (WGS) entry which is preliminary data.</text>
</comment>
<dbReference type="OrthoDB" id="9809488at2"/>
<reference evidence="6" key="1">
    <citation type="submission" date="2017-06" db="EMBL/GenBank/DDBJ databases">
        <title>Investigating the central metabolism of Clostridium thermosuccinogenes.</title>
        <authorList>
            <person name="Koendjbiharie J.G."/>
            <person name="Van Kranenburg R."/>
            <person name="Vriesendorp B."/>
        </authorList>
    </citation>
    <scope>NUCLEOTIDE SEQUENCE [LARGE SCALE GENOMIC DNA]</scope>
    <source>
        <strain evidence="6">DSM 5806</strain>
    </source>
</reference>
<evidence type="ECO:0000259" key="4">
    <source>
        <dbReference type="PROSITE" id="PS51781"/>
    </source>
</evidence>
<dbReference type="Gene3D" id="2.30.30.40">
    <property type="entry name" value="SH3 Domains"/>
    <property type="match status" value="1"/>
</dbReference>
<sequence length="297" mass="32914">MSTMKSAQTVYYGPSTSIYPSVGSVSSGETVTALWKEGDWTHIEYSVTGTSKKKRGYVRTDTVNITESVSTITVQNYTRYVLTSATTYTGPGSTGYVEAGSVSRGETVIYLGQKINNYAFIEYTITGTSQKKRAYFYADYLTATPITPQLVVGERPSDMNIYGECYFSKNWYYQSDPTLVGQCTWFCWGRALEKCGRSIRFNGDNNAKNWYSNAISGYSSKQPSTVYPMKNAIACFSDSKNGHVVFIEDVVGSTVYYTEANADRNNELSDDDGIVKIASTTDFPSLYGKTLVGYIVL</sequence>
<dbReference type="Gene3D" id="3.90.1720.10">
    <property type="entry name" value="endopeptidase domain like (from Nostoc punctiforme)"/>
    <property type="match status" value="1"/>
</dbReference>
<dbReference type="AlphaFoldDB" id="A0A2K2EZE3"/>
<dbReference type="PROSITE" id="PS51781">
    <property type="entry name" value="SH3B"/>
    <property type="match status" value="1"/>
</dbReference>
<name>A0A2K2EZE3_9CLOT</name>
<dbReference type="Pfam" id="PF05257">
    <property type="entry name" value="CHAP"/>
    <property type="match status" value="1"/>
</dbReference>
<dbReference type="PROSITE" id="PS50911">
    <property type="entry name" value="CHAP"/>
    <property type="match status" value="1"/>
</dbReference>
<dbReference type="EC" id="3.5.1.28" evidence="2"/>
<protein>
    <recommendedName>
        <fullName evidence="2">N-acetylmuramoyl-L-alanine amidase</fullName>
        <ecNumber evidence="2">3.5.1.28</ecNumber>
    </recommendedName>
</protein>
<evidence type="ECO:0000259" key="3">
    <source>
        <dbReference type="PROSITE" id="PS50911"/>
    </source>
</evidence>
<dbReference type="InterPro" id="IPR003646">
    <property type="entry name" value="SH3-like_bac-type"/>
</dbReference>
<organism evidence="5 6">
    <name type="scientific">Clostridium thermosuccinogenes</name>
    <dbReference type="NCBI Taxonomy" id="84032"/>
    <lineage>
        <taxon>Bacteria</taxon>
        <taxon>Bacillati</taxon>
        <taxon>Bacillota</taxon>
        <taxon>Clostridia</taxon>
        <taxon>Eubacteriales</taxon>
        <taxon>Clostridiaceae</taxon>
        <taxon>Clostridium</taxon>
    </lineage>
</organism>